<dbReference type="STRING" id="1314781.A0A165L0C4"/>
<dbReference type="InterPro" id="IPR040521">
    <property type="entry name" value="KDZ"/>
</dbReference>
<name>A0A165L0C4_EXIGL</name>
<feature type="region of interest" description="Disordered" evidence="1">
    <location>
        <begin position="1097"/>
        <end position="1126"/>
    </location>
</feature>
<dbReference type="Pfam" id="PF18758">
    <property type="entry name" value="KDZ"/>
    <property type="match status" value="1"/>
</dbReference>
<proteinExistence type="predicted"/>
<gene>
    <name evidence="3" type="ORF">EXIGLDRAFT_670364</name>
</gene>
<organism evidence="3 4">
    <name type="scientific">Exidia glandulosa HHB12029</name>
    <dbReference type="NCBI Taxonomy" id="1314781"/>
    <lineage>
        <taxon>Eukaryota</taxon>
        <taxon>Fungi</taxon>
        <taxon>Dikarya</taxon>
        <taxon>Basidiomycota</taxon>
        <taxon>Agaricomycotina</taxon>
        <taxon>Agaricomycetes</taxon>
        <taxon>Auriculariales</taxon>
        <taxon>Exidiaceae</taxon>
        <taxon>Exidia</taxon>
    </lineage>
</organism>
<dbReference type="EMBL" id="KV425933">
    <property type="protein sequence ID" value="KZV97162.1"/>
    <property type="molecule type" value="Genomic_DNA"/>
</dbReference>
<feature type="region of interest" description="Disordered" evidence="1">
    <location>
        <begin position="589"/>
        <end position="616"/>
    </location>
</feature>
<protein>
    <recommendedName>
        <fullName evidence="2">CxC2-like cysteine cluster KDZ transposase-associated domain-containing protein</fullName>
    </recommendedName>
</protein>
<keyword evidence="4" id="KW-1185">Reference proteome</keyword>
<dbReference type="AlphaFoldDB" id="A0A165L0C4"/>
<sequence length="1126" mass="127280">MDPKICWHAMCTCAASRAWTQFRIKAATISLLSPMSSHGRGRGRNQPGKRKKGRLAVAEEDSGPVRPVALEAQYASGSSVPIGYAPVKGSQAKRRSPSPKEDQRSRQDAAAAHHEPAEPTPKAKTSRYKSTSVAMKEFTARSQDVLNAILSHEYDPHVLEHCECGLPDALRSFRCVDCFQQPPQCEDCVAQAHVHNPFHRIQKWNGQYFRRWSLSRMSANGRTVTLRLGHSGASCPSIRDDIPGRAFTIVDTNGVHSIRVIYCRCPHAALDPFQLLGASLYPATWDSPRTAFTFRLMKHYHLDSLQSRKPAYDYWAVIRRLTDNTRSKGIAPRYEELLRVSREWRCLMRLKRSGQALGIAKFLPNESTSVGVVCPACPRPGFNMPDDWREKQTPDNMHVNAEFLGIDGNCRAVVKNKRHDVHDVPLLDGRAYFVNSEEYAAREELAKVDPEESKSTCVTLRSMNTFTRRKGVIISGIIAVVCVRHSLYRLNAVVDMEVGEKFWLMDLALAGALGENPDPDILRFLMCDKGCQYGVNLLARFKETYPHLAPIVEEMIMLINKLHLQGHREDCRYRFSPQYTCSCGRTDGEGVERPWPHSNETAKITQDMNPGHRKDTFDDTNTDWNYRKVISMMTSLLDKLRAAYENRDAAEVNFDAINGGVGEELVKEWEQLPTTAWLEEGVWRSVYRADQAKMPKYAELVARLAEEDEKEAKALGSVDFDRSLSATAFLDSALTLEQKQCVQTICVDYSSLAEICRNSLLEFISSLPKAPATPSDDQKRDLCLRRANLRDDITSFRELQAIHMPCLGAMPDSGAYELHMDEDFGQPEKEDLTLPSDWPHAAERARLNLAALGDKEYALRRGAADRALARMKLAIQTANRFLTFKHRNVRGYGPNTRAEGVVQKHNKTRDKHANAYRRHYAAMEALGLRDSDTEKYHPLLPSDLSNLHVDANQSEKLGANQVPQPWFWAGDRDADEKQFMTQKSLDDLSQEELRVRWFRSRVHRDRCREEVDILHAELERTASSFTRMGAIWRKVAGEQVIDAAAAPEGDATSVTKLPAAVLDGRRAYAFKQASIYAQWEGEAKVCLEKAGKYLEGERRAKKRGADGEPKTDDEPGEDFQWCYMSK</sequence>
<evidence type="ECO:0000259" key="2">
    <source>
        <dbReference type="Pfam" id="PF18803"/>
    </source>
</evidence>
<feature type="region of interest" description="Disordered" evidence="1">
    <location>
        <begin position="33"/>
        <end position="62"/>
    </location>
</feature>
<dbReference type="Pfam" id="PF18803">
    <property type="entry name" value="CxC2"/>
    <property type="match status" value="1"/>
</dbReference>
<feature type="compositionally biased region" description="Basic and acidic residues" evidence="1">
    <location>
        <begin position="1097"/>
        <end position="1113"/>
    </location>
</feature>
<evidence type="ECO:0000313" key="4">
    <source>
        <dbReference type="Proteomes" id="UP000077266"/>
    </source>
</evidence>
<accession>A0A165L0C4</accession>
<dbReference type="OrthoDB" id="3257613at2759"/>
<reference evidence="3 4" key="1">
    <citation type="journal article" date="2016" name="Mol. Biol. Evol.">
        <title>Comparative Genomics of Early-Diverging Mushroom-Forming Fungi Provides Insights into the Origins of Lignocellulose Decay Capabilities.</title>
        <authorList>
            <person name="Nagy L.G."/>
            <person name="Riley R."/>
            <person name="Tritt A."/>
            <person name="Adam C."/>
            <person name="Daum C."/>
            <person name="Floudas D."/>
            <person name="Sun H."/>
            <person name="Yadav J.S."/>
            <person name="Pangilinan J."/>
            <person name="Larsson K.H."/>
            <person name="Matsuura K."/>
            <person name="Barry K."/>
            <person name="Labutti K."/>
            <person name="Kuo R."/>
            <person name="Ohm R.A."/>
            <person name="Bhattacharya S.S."/>
            <person name="Shirouzu T."/>
            <person name="Yoshinaga Y."/>
            <person name="Martin F.M."/>
            <person name="Grigoriev I.V."/>
            <person name="Hibbett D.S."/>
        </authorList>
    </citation>
    <scope>NUCLEOTIDE SEQUENCE [LARGE SCALE GENOMIC DNA]</scope>
    <source>
        <strain evidence="3 4">HHB12029</strain>
    </source>
</reference>
<dbReference type="Proteomes" id="UP000077266">
    <property type="component" value="Unassembled WGS sequence"/>
</dbReference>
<feature type="compositionally biased region" description="Polar residues" evidence="1">
    <location>
        <begin position="598"/>
        <end position="608"/>
    </location>
</feature>
<feature type="compositionally biased region" description="Basic residues" evidence="1">
    <location>
        <begin position="39"/>
        <end position="54"/>
    </location>
</feature>
<dbReference type="InterPro" id="IPR041457">
    <property type="entry name" value="CxC2_KDZ-assoc"/>
</dbReference>
<feature type="region of interest" description="Disordered" evidence="1">
    <location>
        <begin position="82"/>
        <end position="129"/>
    </location>
</feature>
<evidence type="ECO:0000313" key="3">
    <source>
        <dbReference type="EMBL" id="KZV97162.1"/>
    </source>
</evidence>
<evidence type="ECO:0000256" key="1">
    <source>
        <dbReference type="SAM" id="MobiDB-lite"/>
    </source>
</evidence>
<feature type="compositionally biased region" description="Basic and acidic residues" evidence="1">
    <location>
        <begin position="98"/>
        <end position="117"/>
    </location>
</feature>
<feature type="domain" description="CxC2-like cysteine cluster KDZ transposase-associated" evidence="2">
    <location>
        <begin position="225"/>
        <end position="325"/>
    </location>
</feature>
<dbReference type="InParanoid" id="A0A165L0C4"/>